<keyword evidence="2" id="KW-1185">Reference proteome</keyword>
<protein>
    <submittedName>
        <fullName evidence="1">2-oxoglutarate (2OG) and Fe(II)-dependent oxygenase superfamily protein</fullName>
    </submittedName>
</protein>
<name>A0ACC1X2J6_MELAZ</name>
<reference evidence="1 2" key="1">
    <citation type="journal article" date="2023" name="Science">
        <title>Complex scaffold remodeling in plant triterpene biosynthesis.</title>
        <authorList>
            <person name="De La Pena R."/>
            <person name="Hodgson H."/>
            <person name="Liu J.C."/>
            <person name="Stephenson M.J."/>
            <person name="Martin A.C."/>
            <person name="Owen C."/>
            <person name="Harkess A."/>
            <person name="Leebens-Mack J."/>
            <person name="Jimenez L.E."/>
            <person name="Osbourn A."/>
            <person name="Sattely E.S."/>
        </authorList>
    </citation>
    <scope>NUCLEOTIDE SEQUENCE [LARGE SCALE GENOMIC DNA]</scope>
    <source>
        <strain evidence="2">cv. JPN11</strain>
        <tissue evidence="1">Leaf</tissue>
    </source>
</reference>
<gene>
    <name evidence="1" type="ORF">OWV82_021340</name>
</gene>
<comment type="caution">
    <text evidence="1">The sequence shown here is derived from an EMBL/GenBank/DDBJ whole genome shotgun (WGS) entry which is preliminary data.</text>
</comment>
<sequence length="359" mass="40797">MNCLQSWPEPVVRVQSLSESGIKFIPESYIKPPVHRPSLKTEFHADLNIPLIDLHNLFSDDQTIRQATLNSISNACREWGFFQIVNHGVNHELMGQTREMWREFFKLPLEMKQEYANSPTTYEGYGSRLGVEKGAKLDWSDYFFLHYMPASLRNPNKWPALPTSCRELVAEFGDSLVNLCGVLMKVLSINLGLEENQLQNAFGGDEIGACLRVNFYPKCPQPDLTLGLSPHSDPGGMTLLLPDENVAGLQVRRGDDWITVKPVPNAFIVNIGDQIQVLSNAIYKSVEHRVIVNSDKERVSLAFFYNPKSDLLIQPMKEFVTNNRPAMYPPMTFDQYRLYIRTKGPCGKEQVESLTSNRL</sequence>
<accession>A0ACC1X2J6</accession>
<evidence type="ECO:0000313" key="2">
    <source>
        <dbReference type="Proteomes" id="UP001164539"/>
    </source>
</evidence>
<organism evidence="1 2">
    <name type="scientific">Melia azedarach</name>
    <name type="common">Chinaberry tree</name>
    <dbReference type="NCBI Taxonomy" id="155640"/>
    <lineage>
        <taxon>Eukaryota</taxon>
        <taxon>Viridiplantae</taxon>
        <taxon>Streptophyta</taxon>
        <taxon>Embryophyta</taxon>
        <taxon>Tracheophyta</taxon>
        <taxon>Spermatophyta</taxon>
        <taxon>Magnoliopsida</taxon>
        <taxon>eudicotyledons</taxon>
        <taxon>Gunneridae</taxon>
        <taxon>Pentapetalae</taxon>
        <taxon>rosids</taxon>
        <taxon>malvids</taxon>
        <taxon>Sapindales</taxon>
        <taxon>Meliaceae</taxon>
        <taxon>Melia</taxon>
    </lineage>
</organism>
<dbReference type="EMBL" id="CM051405">
    <property type="protein sequence ID" value="KAJ4704430.1"/>
    <property type="molecule type" value="Genomic_DNA"/>
</dbReference>
<proteinExistence type="predicted"/>
<dbReference type="Proteomes" id="UP001164539">
    <property type="component" value="Chromosome 12"/>
</dbReference>
<evidence type="ECO:0000313" key="1">
    <source>
        <dbReference type="EMBL" id="KAJ4704430.1"/>
    </source>
</evidence>